<proteinExistence type="predicted"/>
<dbReference type="AlphaFoldDB" id="A0A085MB88"/>
<feature type="region of interest" description="Disordered" evidence="1">
    <location>
        <begin position="249"/>
        <end position="281"/>
    </location>
</feature>
<feature type="region of interest" description="Disordered" evidence="1">
    <location>
        <begin position="184"/>
        <end position="209"/>
    </location>
</feature>
<dbReference type="EMBL" id="KL367474">
    <property type="protein sequence ID" value="KFD73350.1"/>
    <property type="molecule type" value="Genomic_DNA"/>
</dbReference>
<feature type="signal peptide" evidence="3">
    <location>
        <begin position="1"/>
        <end position="21"/>
    </location>
</feature>
<dbReference type="Proteomes" id="UP000030758">
    <property type="component" value="Unassembled WGS sequence"/>
</dbReference>
<organism evidence="4 6">
    <name type="scientific">Trichuris suis</name>
    <name type="common">pig whipworm</name>
    <dbReference type="NCBI Taxonomy" id="68888"/>
    <lineage>
        <taxon>Eukaryota</taxon>
        <taxon>Metazoa</taxon>
        <taxon>Ecdysozoa</taxon>
        <taxon>Nematoda</taxon>
        <taxon>Enoplea</taxon>
        <taxon>Dorylaimia</taxon>
        <taxon>Trichinellida</taxon>
        <taxon>Trichuridae</taxon>
        <taxon>Trichuris</taxon>
    </lineage>
</organism>
<accession>A0A085MB88</accession>
<evidence type="ECO:0000256" key="2">
    <source>
        <dbReference type="SAM" id="Phobius"/>
    </source>
</evidence>
<reference evidence="4 6" key="1">
    <citation type="journal article" date="2014" name="Nat. Genet.">
        <title>Genome and transcriptome of the porcine whipworm Trichuris suis.</title>
        <authorList>
            <person name="Jex A.R."/>
            <person name="Nejsum P."/>
            <person name="Schwarz E.M."/>
            <person name="Hu L."/>
            <person name="Young N.D."/>
            <person name="Hall R.S."/>
            <person name="Korhonen P.K."/>
            <person name="Liao S."/>
            <person name="Thamsborg S."/>
            <person name="Xia J."/>
            <person name="Xu P."/>
            <person name="Wang S."/>
            <person name="Scheerlinck J.P."/>
            <person name="Hofmann A."/>
            <person name="Sternberg P.W."/>
            <person name="Wang J."/>
            <person name="Gasser R.B."/>
        </authorList>
    </citation>
    <scope>NUCLEOTIDE SEQUENCE [LARGE SCALE GENOMIC DNA]</scope>
    <source>
        <strain evidence="5">DCEP-RM93F</strain>
        <strain evidence="4">DCEP-RM93M</strain>
    </source>
</reference>
<feature type="compositionally biased region" description="Low complexity" evidence="1">
    <location>
        <begin position="193"/>
        <end position="203"/>
    </location>
</feature>
<keyword evidence="3" id="KW-0732">Signal</keyword>
<evidence type="ECO:0000313" key="5">
    <source>
        <dbReference type="EMBL" id="KFD73350.1"/>
    </source>
</evidence>
<evidence type="ECO:0000313" key="6">
    <source>
        <dbReference type="Proteomes" id="UP000030764"/>
    </source>
</evidence>
<dbReference type="Proteomes" id="UP000030764">
    <property type="component" value="Unassembled WGS sequence"/>
</dbReference>
<keyword evidence="6" id="KW-1185">Reference proteome</keyword>
<sequence>MRVYVWICFLFSVLTLSGTLAVEGNQNASGSQTLAPFSSVDNGTLLSNKSKTNETLDTDVKEESPNEASKQSSSLLTSIHQEVSTISVEPLARAQSISNTAEHINSKSVPNKGFVAHHPRQNVTAYPGEDLNDTVVADDPATEKHDQRSGLTKVQGNIIILSCVLSVGILLTLFQLMRGRKRRRALRKKQKLSSPASGGSSPARKVWDYPGPPSFKEVINVPSSSQAENDIGELNALATEVINRELLKENRIETPSPQVSHKEKPAPVVAEKKIPSKRKPQ</sequence>
<dbReference type="EMBL" id="KL363207">
    <property type="protein sequence ID" value="KFD54484.1"/>
    <property type="molecule type" value="Genomic_DNA"/>
</dbReference>
<keyword evidence="2" id="KW-0812">Transmembrane</keyword>
<feature type="compositionally biased region" description="Basic and acidic residues" evidence="1">
    <location>
        <begin position="51"/>
        <end position="64"/>
    </location>
</feature>
<keyword evidence="2" id="KW-1133">Transmembrane helix</keyword>
<name>A0A085MB88_9BILA</name>
<feature type="region of interest" description="Disordered" evidence="1">
    <location>
        <begin position="42"/>
        <end position="74"/>
    </location>
</feature>
<evidence type="ECO:0000313" key="4">
    <source>
        <dbReference type="EMBL" id="KFD54484.1"/>
    </source>
</evidence>
<feature type="transmembrane region" description="Helical" evidence="2">
    <location>
        <begin position="158"/>
        <end position="177"/>
    </location>
</feature>
<protein>
    <submittedName>
        <fullName evidence="4">Uncharacterized protein</fullName>
    </submittedName>
</protein>
<evidence type="ECO:0000256" key="3">
    <source>
        <dbReference type="SAM" id="SignalP"/>
    </source>
</evidence>
<feature type="chain" id="PRO_5007379351" evidence="3">
    <location>
        <begin position="22"/>
        <end position="281"/>
    </location>
</feature>
<keyword evidence="2" id="KW-0472">Membrane</keyword>
<feature type="compositionally biased region" description="Basic and acidic residues" evidence="1">
    <location>
        <begin position="260"/>
        <end position="274"/>
    </location>
</feature>
<evidence type="ECO:0000256" key="1">
    <source>
        <dbReference type="SAM" id="MobiDB-lite"/>
    </source>
</evidence>
<gene>
    <name evidence="4" type="ORF">M513_04631</name>
    <name evidence="5" type="ORF">M514_04631</name>
</gene>